<dbReference type="AlphaFoldDB" id="T0KSX1"/>
<accession>T0KSX1</accession>
<name>T0KSX1_9BACT</name>
<comment type="caution">
    <text evidence="3">The sequence shown here is derived from an EMBL/GenBank/DDBJ whole genome shotgun (WGS) entry which is preliminary data.</text>
</comment>
<dbReference type="OrthoDB" id="9784811at2"/>
<keyword evidence="1" id="KW-0175">Coiled coil</keyword>
<gene>
    <name evidence="3" type="ORF">M947_03445</name>
</gene>
<dbReference type="InterPro" id="IPR006837">
    <property type="entry name" value="Divergent_DAC"/>
</dbReference>
<dbReference type="Gene3D" id="3.20.20.370">
    <property type="entry name" value="Glycoside hydrolase/deacetylase"/>
    <property type="match status" value="1"/>
</dbReference>
<dbReference type="CDD" id="cd10936">
    <property type="entry name" value="CE4_DAC2"/>
    <property type="match status" value="1"/>
</dbReference>
<feature type="region of interest" description="Disordered" evidence="2">
    <location>
        <begin position="72"/>
        <end position="113"/>
    </location>
</feature>
<proteinExistence type="predicted"/>
<evidence type="ECO:0000313" key="4">
    <source>
        <dbReference type="Proteomes" id="UP000015520"/>
    </source>
</evidence>
<dbReference type="PANTHER" id="PTHR30105">
    <property type="entry name" value="UNCHARACTERIZED YIBQ-RELATED"/>
    <property type="match status" value="1"/>
</dbReference>
<sequence length="334" mass="37707">MAKRKKKQAKSSKILTYIAWFLAVLALLLGSLFGGYYIGYEEAKNDLELQVDAEKKKRLSLLKKAEEISSKKDKKSVNTRLKNVLDKESRKSTGAAAHEYGDTALPKPPEPIRREVKRTAAKPKLAIIIDDVSVSSHVRAIKNLNLPLTMSFLPPSKSRPNSARLAQKESVYMVHLPMEAQNFSAEEPMTLRVSDSDAKIQSRIRAIKEAFPRVSYINNHTGSKFTSNEMAMNRLIYALKAQNIYFIDSRTTAQTKAPKVMKNFGLEYVSRDVFLDHDLDKKSVKEQIKKAIKVAKLHGTAIAIGHPHANTLAALRESKHLFKDIELVYINRLY</sequence>
<dbReference type="GO" id="GO:0005975">
    <property type="term" value="P:carbohydrate metabolic process"/>
    <property type="evidence" value="ECO:0007669"/>
    <property type="project" value="InterPro"/>
</dbReference>
<organism evidence="3 4">
    <name type="scientific">Sulfurimonas hongkongensis</name>
    <dbReference type="NCBI Taxonomy" id="1172190"/>
    <lineage>
        <taxon>Bacteria</taxon>
        <taxon>Pseudomonadati</taxon>
        <taxon>Campylobacterota</taxon>
        <taxon>Epsilonproteobacteria</taxon>
        <taxon>Campylobacterales</taxon>
        <taxon>Sulfurimonadaceae</taxon>
        <taxon>Sulfurimonas</taxon>
    </lineage>
</organism>
<evidence type="ECO:0008006" key="5">
    <source>
        <dbReference type="Google" id="ProtNLM"/>
    </source>
</evidence>
<keyword evidence="4" id="KW-1185">Reference proteome</keyword>
<reference evidence="3 4" key="1">
    <citation type="submission" date="2013-07" db="EMBL/GenBank/DDBJ databases">
        <title>Sulfurimonas hongkongensis AST-10 Genome Sequencing.</title>
        <authorList>
            <person name="Cai L."/>
            <person name="Zhang T."/>
        </authorList>
    </citation>
    <scope>NUCLEOTIDE SEQUENCE [LARGE SCALE GENOMIC DNA]</scope>
    <source>
        <strain evidence="3 4">AST-10</strain>
    </source>
</reference>
<dbReference type="SUPFAM" id="SSF88713">
    <property type="entry name" value="Glycoside hydrolase/deacetylase"/>
    <property type="match status" value="1"/>
</dbReference>
<evidence type="ECO:0000256" key="1">
    <source>
        <dbReference type="SAM" id="Coils"/>
    </source>
</evidence>
<protein>
    <recommendedName>
        <fullName evidence="5">Polysaccharide deacetylase</fullName>
    </recommendedName>
</protein>
<dbReference type="STRING" id="1172190.M947_03445"/>
<evidence type="ECO:0000313" key="3">
    <source>
        <dbReference type="EMBL" id="EQB40089.1"/>
    </source>
</evidence>
<dbReference type="PANTHER" id="PTHR30105:SF2">
    <property type="entry name" value="DIVERGENT POLYSACCHARIDE DEACETYLASE SUPERFAMILY"/>
    <property type="match status" value="1"/>
</dbReference>
<dbReference type="Proteomes" id="UP000015520">
    <property type="component" value="Unassembled WGS sequence"/>
</dbReference>
<evidence type="ECO:0000256" key="2">
    <source>
        <dbReference type="SAM" id="MobiDB-lite"/>
    </source>
</evidence>
<dbReference type="PATRIC" id="fig|1172190.3.peg.669"/>
<dbReference type="InterPro" id="IPR011330">
    <property type="entry name" value="Glyco_hydro/deAcase_b/a-brl"/>
</dbReference>
<dbReference type="EMBL" id="AUPZ01000004">
    <property type="protein sequence ID" value="EQB40089.1"/>
    <property type="molecule type" value="Genomic_DNA"/>
</dbReference>
<dbReference type="eggNOG" id="COG2861">
    <property type="taxonomic scope" value="Bacteria"/>
</dbReference>
<dbReference type="Pfam" id="PF04748">
    <property type="entry name" value="Polysacc_deac_2"/>
    <property type="match status" value="1"/>
</dbReference>
<feature type="coiled-coil region" evidence="1">
    <location>
        <begin position="37"/>
        <end position="64"/>
    </location>
</feature>
<dbReference type="RefSeq" id="WP_021286963.1">
    <property type="nucleotide sequence ID" value="NZ_AUPZ01000004.1"/>
</dbReference>